<comment type="caution">
    <text evidence="4">The sequence shown here is derived from an EMBL/GenBank/DDBJ whole genome shotgun (WGS) entry which is preliminary data.</text>
</comment>
<dbReference type="GO" id="GO:0006355">
    <property type="term" value="P:regulation of DNA-templated transcription"/>
    <property type="evidence" value="ECO:0007669"/>
    <property type="project" value="InterPro"/>
</dbReference>
<dbReference type="STRING" id="1453999.AW06_002432"/>
<dbReference type="PROSITE" id="PS50045">
    <property type="entry name" value="SIGMA54_INTERACT_4"/>
    <property type="match status" value="1"/>
</dbReference>
<keyword evidence="1" id="KW-0547">Nucleotide-binding</keyword>
<dbReference type="PANTHER" id="PTHR32071">
    <property type="entry name" value="TRANSCRIPTIONAL REGULATORY PROTEIN"/>
    <property type="match status" value="1"/>
</dbReference>
<dbReference type="SUPFAM" id="SSF52540">
    <property type="entry name" value="P-loop containing nucleoside triphosphate hydrolases"/>
    <property type="match status" value="1"/>
</dbReference>
<dbReference type="InterPro" id="IPR002078">
    <property type="entry name" value="Sigma_54_int"/>
</dbReference>
<proteinExistence type="predicted"/>
<dbReference type="InterPro" id="IPR003593">
    <property type="entry name" value="AAA+_ATPase"/>
</dbReference>
<evidence type="ECO:0000256" key="2">
    <source>
        <dbReference type="ARBA" id="ARBA00022840"/>
    </source>
</evidence>
<keyword evidence="5" id="KW-1185">Reference proteome</keyword>
<evidence type="ECO:0000259" key="3">
    <source>
        <dbReference type="PROSITE" id="PS50045"/>
    </source>
</evidence>
<gene>
    <name evidence="4" type="primary">qseF_1</name>
    <name evidence="4" type="ORF">AW06_002432</name>
</gene>
<dbReference type="EMBL" id="JDST02000053">
    <property type="protein sequence ID" value="KFB76522.1"/>
    <property type="molecule type" value="Genomic_DNA"/>
</dbReference>
<sequence length="549" mass="61766">MRRRVLISWIAVNNDPYERDRAGSAFRLVDGSPVPGPTLTLLFDPDSLYAGCISDFVLFYGRSPDGKETRQSRAVSQTLEELKTKDPSLRIHQEPWDGDDPTDHGQIFEFLKERLPAVRRRFADRELIIHVSPGTPSMQTVLVLMGETGFIDAPFSLVKSYRKEERNGRPAVVPVRLGIDSYYKAYRAARPSETSSEDAAVVWDPARFQSEHMRKIFDEARRFAQLNVPVLLLGERGTGKTTLAGWIRSHSPYRVPERDVHWPAVACGQYNPETMRAELFGYKRGSFTGALKDHEGLLALAHKDTLFLDEVGDVGRDLQRLLIKAVEEKSYMRLGDDRQLTSDFRLISATNLPDAKLRERLDPDFLDRISMLTLRMPPLREIPEEIPWLWEMVFAQASHRARSGRVRFPASAHRAIVNELSRHPLPGNLRDLFRVAYRTIAANADRHSPLSPAASSEYGLAGIDVSGAEAGADSLPQSVARAFAESASLDALIQPGETIKTKVVERALKGYLADELRRIAKKRGVSPETLCDVTDRALREWSASREENK</sequence>
<organism evidence="4 5">
    <name type="scientific">Candidatus Accumulibacter cognatus</name>
    <dbReference type="NCBI Taxonomy" id="2954383"/>
    <lineage>
        <taxon>Bacteria</taxon>
        <taxon>Pseudomonadati</taxon>
        <taxon>Pseudomonadota</taxon>
        <taxon>Betaproteobacteria</taxon>
        <taxon>Candidatus Accumulibacter</taxon>
    </lineage>
</organism>
<dbReference type="CDD" id="cd00009">
    <property type="entry name" value="AAA"/>
    <property type="match status" value="1"/>
</dbReference>
<dbReference type="Gene3D" id="1.10.8.60">
    <property type="match status" value="1"/>
</dbReference>
<protein>
    <submittedName>
        <fullName evidence="4">Quorum-sensing regulator protein F</fullName>
    </submittedName>
</protein>
<feature type="domain" description="Sigma-54 factor interaction" evidence="3">
    <location>
        <begin position="206"/>
        <end position="441"/>
    </location>
</feature>
<dbReference type="AlphaFoldDB" id="A0A080M5C7"/>
<dbReference type="PANTHER" id="PTHR32071:SF14">
    <property type="entry name" value="TRANSCRIPTIONAL REGULATORY PROTEIN RTCR"/>
    <property type="match status" value="1"/>
</dbReference>
<dbReference type="Gene3D" id="3.40.50.300">
    <property type="entry name" value="P-loop containing nucleotide triphosphate hydrolases"/>
    <property type="match status" value="1"/>
</dbReference>
<dbReference type="SMART" id="SM00382">
    <property type="entry name" value="AAA"/>
    <property type="match status" value="1"/>
</dbReference>
<dbReference type="InterPro" id="IPR027417">
    <property type="entry name" value="P-loop_NTPase"/>
</dbReference>
<accession>A0A080M5C7</accession>
<name>A0A080M5C7_9PROT</name>
<reference evidence="4" key="1">
    <citation type="submission" date="2014-02" db="EMBL/GenBank/DDBJ databases">
        <title>Expanding our view of genomic diversity in Candidatus Accumulibacter clades.</title>
        <authorList>
            <person name="Skennerton C.T."/>
            <person name="Barr J.J."/>
            <person name="Slater F.R."/>
            <person name="Bond P.L."/>
            <person name="Tyson G.W."/>
        </authorList>
    </citation>
    <scope>NUCLEOTIDE SEQUENCE [LARGE SCALE GENOMIC DNA]</scope>
</reference>
<dbReference type="Proteomes" id="UP000021315">
    <property type="component" value="Unassembled WGS sequence"/>
</dbReference>
<keyword evidence="2" id="KW-0067">ATP-binding</keyword>
<dbReference type="Pfam" id="PF00158">
    <property type="entry name" value="Sigma54_activat"/>
    <property type="match status" value="1"/>
</dbReference>
<dbReference type="GO" id="GO:0005524">
    <property type="term" value="F:ATP binding"/>
    <property type="evidence" value="ECO:0007669"/>
    <property type="project" value="UniProtKB-KW"/>
</dbReference>
<evidence type="ECO:0000313" key="5">
    <source>
        <dbReference type="Proteomes" id="UP000021315"/>
    </source>
</evidence>
<evidence type="ECO:0000313" key="4">
    <source>
        <dbReference type="EMBL" id="KFB76522.1"/>
    </source>
</evidence>
<evidence type="ECO:0000256" key="1">
    <source>
        <dbReference type="ARBA" id="ARBA00022741"/>
    </source>
</evidence>